<evidence type="ECO:0000313" key="1">
    <source>
        <dbReference type="EMBL" id="KAI4323407.1"/>
    </source>
</evidence>
<organism evidence="1 2">
    <name type="scientific">Bauhinia variegata</name>
    <name type="common">Purple orchid tree</name>
    <name type="synonym">Phanera variegata</name>
    <dbReference type="NCBI Taxonomy" id="167791"/>
    <lineage>
        <taxon>Eukaryota</taxon>
        <taxon>Viridiplantae</taxon>
        <taxon>Streptophyta</taxon>
        <taxon>Embryophyta</taxon>
        <taxon>Tracheophyta</taxon>
        <taxon>Spermatophyta</taxon>
        <taxon>Magnoliopsida</taxon>
        <taxon>eudicotyledons</taxon>
        <taxon>Gunneridae</taxon>
        <taxon>Pentapetalae</taxon>
        <taxon>rosids</taxon>
        <taxon>fabids</taxon>
        <taxon>Fabales</taxon>
        <taxon>Fabaceae</taxon>
        <taxon>Cercidoideae</taxon>
        <taxon>Cercideae</taxon>
        <taxon>Bauhiniinae</taxon>
        <taxon>Bauhinia</taxon>
    </lineage>
</organism>
<keyword evidence="2" id="KW-1185">Reference proteome</keyword>
<accession>A0ACB9MH89</accession>
<gene>
    <name evidence="1" type="ORF">L6164_023017</name>
</gene>
<name>A0ACB9MH89_BAUVA</name>
<sequence length="688" mass="74710">MNHLTVHTEDPFSSLLELASNNDVEGFKQVLDRDASSINEVGLWYERQNGSKKVVLEHRTPLMVAATYGSISVLKLILSFPEVDVNLSCGTDKSTALHCAASGGSLNAVDAVNLLLSAGADLNSRDANGNRPFDVIVGPPKQPGMQTTLEELLSYNSSEGSVSDSIAISVNSSSPDSAAQLSSSENGLPYSPSGSPSSLAASKFTDMPVGYTSEKKEYPIDPSLPDIKNSIYATDEFRMFSFKVRPCSRAYSHDWTECPFVHPGENARRRDPRKFHYSCVPCPDFRKGACRRGDMCEYAHGVFECWLHPAQYRTRLCKDGTSCNRRVCFFAHTAEELRPLYVSTGSAVPSPRSSASANVMDMAAALSLLPGSPSSVSMSPSPFAQSMSPSASGLSHSSVPWPQPNVPALHLPGSNFQSSRLRSSLSARDIPPEHLNVLPDFDGQQHLLNDLSCYSQHRNSRSGRSKTLTPSNLEELFSAEISSSPRYSDPSASSVFSPTHKSAVLNQFQQFQTMLSPINTNVLSPKNVEHSLAQASFDVSSPGRMSPRSVEPISPMSARSSAFAQREKHQQQLRSLSSRDLGSNNPASFVGSPVNSWSQFGSPNGKVDWATNGDERGRLPRSSSFELGNNGEEPDLSWVQSLVKESPPEMLKEKLAGNGLSSNSQVEAIDHSVIGAWLEQMQLDQLIV</sequence>
<dbReference type="EMBL" id="CM039434">
    <property type="protein sequence ID" value="KAI4323407.1"/>
    <property type="molecule type" value="Genomic_DNA"/>
</dbReference>
<protein>
    <submittedName>
        <fullName evidence="1">Uncharacterized protein</fullName>
    </submittedName>
</protein>
<evidence type="ECO:0000313" key="2">
    <source>
        <dbReference type="Proteomes" id="UP000828941"/>
    </source>
</evidence>
<comment type="caution">
    <text evidence="1">The sequence shown here is derived from an EMBL/GenBank/DDBJ whole genome shotgun (WGS) entry which is preliminary data.</text>
</comment>
<reference evidence="1 2" key="1">
    <citation type="journal article" date="2022" name="DNA Res.">
        <title>Chromosomal-level genome assembly of the orchid tree Bauhinia variegata (Leguminosae; Cercidoideae) supports the allotetraploid origin hypothesis of Bauhinia.</title>
        <authorList>
            <person name="Zhong Y."/>
            <person name="Chen Y."/>
            <person name="Zheng D."/>
            <person name="Pang J."/>
            <person name="Liu Y."/>
            <person name="Luo S."/>
            <person name="Meng S."/>
            <person name="Qian L."/>
            <person name="Wei D."/>
            <person name="Dai S."/>
            <person name="Zhou R."/>
        </authorList>
    </citation>
    <scope>NUCLEOTIDE SEQUENCE [LARGE SCALE GENOMIC DNA]</scope>
    <source>
        <strain evidence="1">BV-YZ2020</strain>
    </source>
</reference>
<proteinExistence type="predicted"/>
<dbReference type="Proteomes" id="UP000828941">
    <property type="component" value="Chromosome 9"/>
</dbReference>